<sequence>MSLQIYDLTHTYGQFMPEWPSHPGVDIDVLKFHARDGVYEVNWEGIMHRGTHMDAPLHVTENTPDIMDYPLWQLCGTGVCVSIPKEKWGIITPEDLEAATPKIQEGDIVMINTGFHHKWADCDDYFAYGCGINGAGANWLVEHKVKLVGYGCQANDHPLATKLVDHGLGPTQPHLIEEWKQTYGRDPKVDFPLWEDGHKNLMVKGHIPGIENVGGQLDEVTGKRCFFMAFPWRWRGGDGCIVRVLAITDPDGDFRFESGK</sequence>
<dbReference type="GO" id="GO:0019441">
    <property type="term" value="P:L-tryptophan catabolic process to kynurenine"/>
    <property type="evidence" value="ECO:0007669"/>
    <property type="project" value="InterPro"/>
</dbReference>
<reference evidence="1 2" key="1">
    <citation type="submission" date="2015-09" db="EMBL/GenBank/DDBJ databases">
        <authorList>
            <consortium name="Pathogen Informatics"/>
        </authorList>
    </citation>
    <scope>NUCLEOTIDE SEQUENCE [LARGE SCALE GENOMIC DNA]</scope>
    <source>
        <strain evidence="1 2">2789STDY5608854</strain>
    </source>
</reference>
<protein>
    <submittedName>
        <fullName evidence="1">Arylformamidase</fullName>
    </submittedName>
</protein>
<dbReference type="InterPro" id="IPR037175">
    <property type="entry name" value="KFase_sf"/>
</dbReference>
<evidence type="ECO:0000313" key="2">
    <source>
        <dbReference type="Proteomes" id="UP000095746"/>
    </source>
</evidence>
<dbReference type="PANTHER" id="PTHR31118:SF32">
    <property type="entry name" value="KYNURENINE FORMAMIDASE"/>
    <property type="match status" value="1"/>
</dbReference>
<dbReference type="Pfam" id="PF04199">
    <property type="entry name" value="Cyclase"/>
    <property type="match status" value="1"/>
</dbReference>
<dbReference type="Gene3D" id="3.50.30.50">
    <property type="entry name" value="Putative cyclase"/>
    <property type="match status" value="1"/>
</dbReference>
<name>A0A174EID0_FLAPL</name>
<dbReference type="SUPFAM" id="SSF102198">
    <property type="entry name" value="Putative cyclase"/>
    <property type="match status" value="1"/>
</dbReference>
<dbReference type="GO" id="GO:0004061">
    <property type="term" value="F:arylformamidase activity"/>
    <property type="evidence" value="ECO:0007669"/>
    <property type="project" value="InterPro"/>
</dbReference>
<accession>A0A174EID0</accession>
<proteinExistence type="predicted"/>
<dbReference type="PANTHER" id="PTHR31118">
    <property type="entry name" value="CYCLASE-LIKE PROTEIN 2"/>
    <property type="match status" value="1"/>
</dbReference>
<evidence type="ECO:0000313" key="1">
    <source>
        <dbReference type="EMBL" id="CUO35975.1"/>
    </source>
</evidence>
<dbReference type="EMBL" id="CYZT01000078">
    <property type="protein sequence ID" value="CUO35975.1"/>
    <property type="molecule type" value="Genomic_DNA"/>
</dbReference>
<dbReference type="InterPro" id="IPR007325">
    <property type="entry name" value="KFase/CYL"/>
</dbReference>
<gene>
    <name evidence="1" type="ORF">ERS852411_01406</name>
</gene>
<dbReference type="Proteomes" id="UP000095746">
    <property type="component" value="Unassembled WGS sequence"/>
</dbReference>
<organism evidence="1 2">
    <name type="scientific">Flavonifractor plautii</name>
    <name type="common">Fusobacterium plautii</name>
    <dbReference type="NCBI Taxonomy" id="292800"/>
    <lineage>
        <taxon>Bacteria</taxon>
        <taxon>Bacillati</taxon>
        <taxon>Bacillota</taxon>
        <taxon>Clostridia</taxon>
        <taxon>Eubacteriales</taxon>
        <taxon>Oscillospiraceae</taxon>
        <taxon>Flavonifractor</taxon>
    </lineage>
</organism>
<dbReference type="AlphaFoldDB" id="A0A174EID0"/>
<dbReference type="RefSeq" id="WP_009261099.1">
    <property type="nucleotide sequence ID" value="NZ_CP084007.1"/>
</dbReference>